<dbReference type="SUPFAM" id="SSF47413">
    <property type="entry name" value="lambda repressor-like DNA-binding domains"/>
    <property type="match status" value="1"/>
</dbReference>
<dbReference type="AlphaFoldDB" id="A0A7X1B2Y0"/>
<keyword evidence="2 5" id="KW-0238">DNA-binding</keyword>
<protein>
    <submittedName>
        <fullName evidence="5">LacI family DNA-binding transcriptional regulator</fullName>
    </submittedName>
</protein>
<evidence type="ECO:0000313" key="5">
    <source>
        <dbReference type="EMBL" id="MBC2603435.1"/>
    </source>
</evidence>
<dbReference type="Proteomes" id="UP000525652">
    <property type="component" value="Unassembled WGS sequence"/>
</dbReference>
<evidence type="ECO:0000313" key="6">
    <source>
        <dbReference type="Proteomes" id="UP000525652"/>
    </source>
</evidence>
<keyword evidence="6" id="KW-1185">Reference proteome</keyword>
<dbReference type="Gene3D" id="1.10.260.40">
    <property type="entry name" value="lambda repressor-like DNA-binding domains"/>
    <property type="match status" value="1"/>
</dbReference>
<keyword evidence="1" id="KW-0805">Transcription regulation</keyword>
<comment type="caution">
    <text evidence="5">The sequence shown here is derived from an EMBL/GenBank/DDBJ whole genome shotgun (WGS) entry which is preliminary data.</text>
</comment>
<name>A0A7X1B2Y0_9BACT</name>
<dbReference type="SUPFAM" id="SSF53822">
    <property type="entry name" value="Periplasmic binding protein-like I"/>
    <property type="match status" value="1"/>
</dbReference>
<gene>
    <name evidence="5" type="ORF">H5P30_16750</name>
</gene>
<evidence type="ECO:0000259" key="4">
    <source>
        <dbReference type="PROSITE" id="PS50932"/>
    </source>
</evidence>
<dbReference type="CDD" id="cd01392">
    <property type="entry name" value="HTH_LacI"/>
    <property type="match status" value="1"/>
</dbReference>
<dbReference type="RefSeq" id="WP_185694061.1">
    <property type="nucleotide sequence ID" value="NZ_JACHVA010000126.1"/>
</dbReference>
<proteinExistence type="predicted"/>
<dbReference type="PANTHER" id="PTHR30146:SF109">
    <property type="entry name" value="HTH-TYPE TRANSCRIPTIONAL REGULATOR GALS"/>
    <property type="match status" value="1"/>
</dbReference>
<evidence type="ECO:0000256" key="2">
    <source>
        <dbReference type="ARBA" id="ARBA00023125"/>
    </source>
</evidence>
<feature type="domain" description="HTH lacI-type" evidence="4">
    <location>
        <begin position="11"/>
        <end position="67"/>
    </location>
</feature>
<dbReference type="GO" id="GO:0003700">
    <property type="term" value="F:DNA-binding transcription factor activity"/>
    <property type="evidence" value="ECO:0007669"/>
    <property type="project" value="TreeGrafter"/>
</dbReference>
<dbReference type="GO" id="GO:0000976">
    <property type="term" value="F:transcription cis-regulatory region binding"/>
    <property type="evidence" value="ECO:0007669"/>
    <property type="project" value="TreeGrafter"/>
</dbReference>
<dbReference type="InterPro" id="IPR000843">
    <property type="entry name" value="HTH_LacI"/>
</dbReference>
<dbReference type="InterPro" id="IPR028082">
    <property type="entry name" value="Peripla_BP_I"/>
</dbReference>
<sequence length="366" mass="40206">MKTSPRKPRAITISQISKAADVSPSAVSALLNDRDYGIRISEKTRARIMKACRELNYRPKNPAALARIYPSMGDICFLINSGVPGGVHHHYFGQMLSGAVASLEDPTSHIAYSLFDPEIDYVNHPESLPQSLRSGSATQIIAASTPNTSFVQAILKRNIPFVYLGHHMDEVGLCSIVPDYAEATRQSVRYLAQLGHRRIAYLTGPFGDSTYNLLELQRGYVEGLRDCGFPISPQYIYHCDFDQGNFGQDQLIEATKHLISLKERPSAIMCFHDTAATVVASYLQSVGLRIPEDISIMGCNDEPSASTYHPPLSTVHFPLSEMGARAVKELENQILFGRLDKPVNISLPVSIVERQSCGPCPSPSGV</sequence>
<dbReference type="InterPro" id="IPR046335">
    <property type="entry name" value="LacI/GalR-like_sensor"/>
</dbReference>
<dbReference type="PROSITE" id="PS50932">
    <property type="entry name" value="HTH_LACI_2"/>
    <property type="match status" value="1"/>
</dbReference>
<dbReference type="SMART" id="SM00354">
    <property type="entry name" value="HTH_LACI"/>
    <property type="match status" value="1"/>
</dbReference>
<dbReference type="Pfam" id="PF13377">
    <property type="entry name" value="Peripla_BP_3"/>
    <property type="match status" value="1"/>
</dbReference>
<dbReference type="CDD" id="cd06267">
    <property type="entry name" value="PBP1_LacI_sugar_binding-like"/>
    <property type="match status" value="1"/>
</dbReference>
<keyword evidence="3" id="KW-0804">Transcription</keyword>
<dbReference type="Pfam" id="PF00356">
    <property type="entry name" value="LacI"/>
    <property type="match status" value="1"/>
</dbReference>
<evidence type="ECO:0000256" key="3">
    <source>
        <dbReference type="ARBA" id="ARBA00023163"/>
    </source>
</evidence>
<dbReference type="EMBL" id="JACHVA010000126">
    <property type="protein sequence ID" value="MBC2603435.1"/>
    <property type="molecule type" value="Genomic_DNA"/>
</dbReference>
<dbReference type="Gene3D" id="3.40.50.2300">
    <property type="match status" value="2"/>
</dbReference>
<reference evidence="5 6" key="1">
    <citation type="submission" date="2020-07" db="EMBL/GenBank/DDBJ databases">
        <authorList>
            <person name="Feng X."/>
        </authorList>
    </citation>
    <scope>NUCLEOTIDE SEQUENCE [LARGE SCALE GENOMIC DNA]</scope>
    <source>
        <strain evidence="5 6">JCM14086</strain>
    </source>
</reference>
<evidence type="ECO:0000256" key="1">
    <source>
        <dbReference type="ARBA" id="ARBA00023015"/>
    </source>
</evidence>
<dbReference type="PANTHER" id="PTHR30146">
    <property type="entry name" value="LACI-RELATED TRANSCRIPTIONAL REPRESSOR"/>
    <property type="match status" value="1"/>
</dbReference>
<organism evidence="5 6">
    <name type="scientific">Puniceicoccus vermicola</name>
    <dbReference type="NCBI Taxonomy" id="388746"/>
    <lineage>
        <taxon>Bacteria</taxon>
        <taxon>Pseudomonadati</taxon>
        <taxon>Verrucomicrobiota</taxon>
        <taxon>Opitutia</taxon>
        <taxon>Puniceicoccales</taxon>
        <taxon>Puniceicoccaceae</taxon>
        <taxon>Puniceicoccus</taxon>
    </lineage>
</organism>
<accession>A0A7X1B2Y0</accession>
<dbReference type="InterPro" id="IPR010982">
    <property type="entry name" value="Lambda_DNA-bd_dom_sf"/>
</dbReference>